<dbReference type="AlphaFoldDB" id="A0A6P2CBQ0"/>
<comment type="caution">
    <text evidence="2">The sequence shown here is derived from an EMBL/GenBank/DDBJ whole genome shotgun (WGS) entry which is preliminary data.</text>
</comment>
<evidence type="ECO:0000313" key="3">
    <source>
        <dbReference type="Proteomes" id="UP000471120"/>
    </source>
</evidence>
<evidence type="ECO:0000256" key="1">
    <source>
        <dbReference type="SAM" id="MobiDB-lite"/>
    </source>
</evidence>
<name>A0A6P2CBQ0_9NOCA</name>
<gene>
    <name evidence="2" type="ORF">DW322_01110</name>
</gene>
<dbReference type="RefSeq" id="WP_010840195.1">
    <property type="nucleotide sequence ID" value="NZ_QRCM01000001.1"/>
</dbReference>
<dbReference type="EMBL" id="QRCM01000001">
    <property type="protein sequence ID" value="TXG89101.1"/>
    <property type="molecule type" value="Genomic_DNA"/>
</dbReference>
<organism evidence="2 3">
    <name type="scientific">Rhodococcus rhodnii</name>
    <dbReference type="NCBI Taxonomy" id="38312"/>
    <lineage>
        <taxon>Bacteria</taxon>
        <taxon>Bacillati</taxon>
        <taxon>Actinomycetota</taxon>
        <taxon>Actinomycetes</taxon>
        <taxon>Mycobacteriales</taxon>
        <taxon>Nocardiaceae</taxon>
        <taxon>Rhodococcus</taxon>
    </lineage>
</organism>
<evidence type="ECO:0000313" key="2">
    <source>
        <dbReference type="EMBL" id="TXG89101.1"/>
    </source>
</evidence>
<dbReference type="Proteomes" id="UP000471120">
    <property type="component" value="Unassembled WGS sequence"/>
</dbReference>
<proteinExistence type="predicted"/>
<protein>
    <submittedName>
        <fullName evidence="2">DUF2993 domain-containing protein</fullName>
    </submittedName>
</protein>
<reference evidence="2 3" key="1">
    <citation type="submission" date="2018-07" db="EMBL/GenBank/DDBJ databases">
        <title>Genome sequence of Rhodococcus rhodnii ATCC 35071 from Rhodnius prolixus.</title>
        <authorList>
            <person name="Patel V."/>
            <person name="Vogel K.J."/>
        </authorList>
    </citation>
    <scope>NUCLEOTIDE SEQUENCE [LARGE SCALE GENOMIC DNA]</scope>
    <source>
        <strain evidence="2 3">ATCC 35071</strain>
    </source>
</reference>
<accession>A0A6P2CBQ0</accession>
<dbReference type="Pfam" id="PF11209">
    <property type="entry name" value="LmeA"/>
    <property type="match status" value="1"/>
</dbReference>
<dbReference type="InterPro" id="IPR021373">
    <property type="entry name" value="DUF2993"/>
</dbReference>
<sequence>MRKLIAGLALLLGLAVLVDFGSAAYAEYRISRELRKGAELDADPEVTISGFSFLTQVADGSYRDIAIRAQGVRSDVVGEVTIEADLRGVHAPYSALVDGELTSLPVDVLEGRVLVGATELGRFLGIPDLEVSAPPASRSDGTGGSGGSGPTTAGGVVLTGTVPVGPIETTVSVQADLVLADGDVHIVASDFYFGPEGQADFSIPDPLEPVVLGLFTRTIDPEQLPFGVVPTEVYAEGSQIVVEGIGEDVTITLDEVQA</sequence>
<feature type="region of interest" description="Disordered" evidence="1">
    <location>
        <begin position="133"/>
        <end position="154"/>
    </location>
</feature>